<reference evidence="2 3" key="1">
    <citation type="journal article" date="2018" name="Sci. Rep.">
        <title>Comparative genomics provides insights into the lifestyle and reveals functional heterogeneity of dark septate endophytic fungi.</title>
        <authorList>
            <person name="Knapp D.G."/>
            <person name="Nemeth J.B."/>
            <person name="Barry K."/>
            <person name="Hainaut M."/>
            <person name="Henrissat B."/>
            <person name="Johnson J."/>
            <person name="Kuo A."/>
            <person name="Lim J.H.P."/>
            <person name="Lipzen A."/>
            <person name="Nolan M."/>
            <person name="Ohm R.A."/>
            <person name="Tamas L."/>
            <person name="Grigoriev I.V."/>
            <person name="Spatafora J.W."/>
            <person name="Nagy L.G."/>
            <person name="Kovacs G.M."/>
        </authorList>
    </citation>
    <scope>NUCLEOTIDE SEQUENCE [LARGE SCALE GENOMIC DNA]</scope>
    <source>
        <strain evidence="2 3">DSE2036</strain>
    </source>
</reference>
<organism evidence="2 3">
    <name type="scientific">Periconia macrospinosa</name>
    <dbReference type="NCBI Taxonomy" id="97972"/>
    <lineage>
        <taxon>Eukaryota</taxon>
        <taxon>Fungi</taxon>
        <taxon>Dikarya</taxon>
        <taxon>Ascomycota</taxon>
        <taxon>Pezizomycotina</taxon>
        <taxon>Dothideomycetes</taxon>
        <taxon>Pleosporomycetidae</taxon>
        <taxon>Pleosporales</taxon>
        <taxon>Massarineae</taxon>
        <taxon>Periconiaceae</taxon>
        <taxon>Periconia</taxon>
    </lineage>
</organism>
<dbReference type="AlphaFoldDB" id="A0A2V1D890"/>
<feature type="transmembrane region" description="Helical" evidence="1">
    <location>
        <begin position="24"/>
        <end position="44"/>
    </location>
</feature>
<keyword evidence="1" id="KW-1133">Transmembrane helix</keyword>
<gene>
    <name evidence="2" type="ORF">DM02DRAFT_196807</name>
</gene>
<sequence length="131" mass="15540">MMAPLWSVPSSFSPRDLTQPTSHYFPFFFFFFFSLSYFLLFANIPHTTQTFHHQHIWRNYGPICITYVWGTVTVDRDPTGLFVFGTWYLQTPYLTLLPTRSILYTCSFFLYLLCRLLTSLSSSQIYTCRDH</sequence>
<evidence type="ECO:0000313" key="3">
    <source>
        <dbReference type="Proteomes" id="UP000244855"/>
    </source>
</evidence>
<dbReference type="EMBL" id="KZ805543">
    <property type="protein sequence ID" value="PVH94262.1"/>
    <property type="molecule type" value="Genomic_DNA"/>
</dbReference>
<feature type="transmembrane region" description="Helical" evidence="1">
    <location>
        <begin position="56"/>
        <end position="74"/>
    </location>
</feature>
<name>A0A2V1D890_9PLEO</name>
<keyword evidence="3" id="KW-1185">Reference proteome</keyword>
<evidence type="ECO:0000313" key="2">
    <source>
        <dbReference type="EMBL" id="PVH94262.1"/>
    </source>
</evidence>
<feature type="transmembrane region" description="Helical" evidence="1">
    <location>
        <begin position="94"/>
        <end position="114"/>
    </location>
</feature>
<proteinExistence type="predicted"/>
<accession>A0A2V1D890</accession>
<protein>
    <submittedName>
        <fullName evidence="2">Uncharacterized protein</fullName>
    </submittedName>
</protein>
<keyword evidence="1" id="KW-0812">Transmembrane</keyword>
<dbReference type="Proteomes" id="UP000244855">
    <property type="component" value="Unassembled WGS sequence"/>
</dbReference>
<evidence type="ECO:0000256" key="1">
    <source>
        <dbReference type="SAM" id="Phobius"/>
    </source>
</evidence>
<keyword evidence="1" id="KW-0472">Membrane</keyword>